<reference evidence="2 3" key="1">
    <citation type="submission" date="2019-04" db="EMBL/GenBank/DDBJ databases">
        <title>An improved genome assembly and genetic linkage map for asparagus bean, Vigna unguiculata ssp. sesquipedialis.</title>
        <authorList>
            <person name="Xia Q."/>
            <person name="Zhang R."/>
            <person name="Dong Y."/>
        </authorList>
    </citation>
    <scope>NUCLEOTIDE SEQUENCE [LARGE SCALE GENOMIC DNA]</scope>
    <source>
        <tissue evidence="2">Leaf</tissue>
    </source>
</reference>
<name>A0A4D6NPQ2_VIGUN</name>
<dbReference type="Proteomes" id="UP000501690">
    <property type="component" value="Linkage Group LG11"/>
</dbReference>
<feature type="region of interest" description="Disordered" evidence="1">
    <location>
        <begin position="12"/>
        <end position="56"/>
    </location>
</feature>
<protein>
    <submittedName>
        <fullName evidence="2">Uncharacterized protein</fullName>
    </submittedName>
</protein>
<sequence>MVVATIVKLAQASSSRLGEVSRGSPRPSRTNGRPGGSLNFEQASISPRQGKSRLNENVRRPLFQICELSPRQRGLA</sequence>
<evidence type="ECO:0000313" key="2">
    <source>
        <dbReference type="EMBL" id="QCE14921.1"/>
    </source>
</evidence>
<dbReference type="EMBL" id="CP039355">
    <property type="protein sequence ID" value="QCE14921.1"/>
    <property type="molecule type" value="Genomic_DNA"/>
</dbReference>
<accession>A0A4D6NPQ2</accession>
<evidence type="ECO:0000256" key="1">
    <source>
        <dbReference type="SAM" id="MobiDB-lite"/>
    </source>
</evidence>
<feature type="compositionally biased region" description="Polar residues" evidence="1">
    <location>
        <begin position="39"/>
        <end position="49"/>
    </location>
</feature>
<evidence type="ECO:0000313" key="3">
    <source>
        <dbReference type="Proteomes" id="UP000501690"/>
    </source>
</evidence>
<dbReference type="AlphaFoldDB" id="A0A4D6NPQ2"/>
<organism evidence="2 3">
    <name type="scientific">Vigna unguiculata</name>
    <name type="common">Cowpea</name>
    <dbReference type="NCBI Taxonomy" id="3917"/>
    <lineage>
        <taxon>Eukaryota</taxon>
        <taxon>Viridiplantae</taxon>
        <taxon>Streptophyta</taxon>
        <taxon>Embryophyta</taxon>
        <taxon>Tracheophyta</taxon>
        <taxon>Spermatophyta</taxon>
        <taxon>Magnoliopsida</taxon>
        <taxon>eudicotyledons</taxon>
        <taxon>Gunneridae</taxon>
        <taxon>Pentapetalae</taxon>
        <taxon>rosids</taxon>
        <taxon>fabids</taxon>
        <taxon>Fabales</taxon>
        <taxon>Fabaceae</taxon>
        <taxon>Papilionoideae</taxon>
        <taxon>50 kb inversion clade</taxon>
        <taxon>NPAAA clade</taxon>
        <taxon>indigoferoid/millettioid clade</taxon>
        <taxon>Phaseoleae</taxon>
        <taxon>Vigna</taxon>
    </lineage>
</organism>
<keyword evidence="3" id="KW-1185">Reference proteome</keyword>
<proteinExistence type="predicted"/>
<gene>
    <name evidence="2" type="ORF">DEO72_LG11g1927</name>
</gene>